<dbReference type="Proteomes" id="UP001329505">
    <property type="component" value="Unassembled WGS sequence"/>
</dbReference>
<dbReference type="Proteomes" id="UP000199221">
    <property type="component" value="Unassembled WGS sequence"/>
</dbReference>
<reference evidence="6 7" key="1">
    <citation type="submission" date="2016-10" db="EMBL/GenBank/DDBJ databases">
        <authorList>
            <person name="de Groot N.N."/>
        </authorList>
    </citation>
    <scope>NUCLEOTIDE SEQUENCE [LARGE SCALE GENOMIC DNA]</scope>
    <source>
        <strain evidence="6 7">LMG 27941</strain>
    </source>
</reference>
<evidence type="ECO:0000313" key="5">
    <source>
        <dbReference type="EMBL" id="MEE1883153.1"/>
    </source>
</evidence>
<protein>
    <submittedName>
        <fullName evidence="5">LacI family DNA-binding transcriptional regulator</fullName>
    </submittedName>
    <submittedName>
        <fullName evidence="6">Transcriptional regulator, LacI family</fullName>
    </submittedName>
</protein>
<accession>A0A1H9U494</accession>
<dbReference type="Gene3D" id="3.40.50.2300">
    <property type="match status" value="2"/>
</dbReference>
<dbReference type="PROSITE" id="PS00356">
    <property type="entry name" value="HTH_LACI_1"/>
    <property type="match status" value="1"/>
</dbReference>
<evidence type="ECO:0000259" key="4">
    <source>
        <dbReference type="PROSITE" id="PS50932"/>
    </source>
</evidence>
<gene>
    <name evidence="6" type="ORF">SAMN05216230_11819</name>
    <name evidence="5" type="ORF">V0R55_23615</name>
</gene>
<dbReference type="Pfam" id="PF00532">
    <property type="entry name" value="Peripla_BP_1"/>
    <property type="match status" value="1"/>
</dbReference>
<dbReference type="InterPro" id="IPR028082">
    <property type="entry name" value="Peripla_BP_I"/>
</dbReference>
<keyword evidence="3" id="KW-0804">Transcription</keyword>
<evidence type="ECO:0000256" key="2">
    <source>
        <dbReference type="ARBA" id="ARBA00023125"/>
    </source>
</evidence>
<dbReference type="Pfam" id="PF00356">
    <property type="entry name" value="LacI"/>
    <property type="match status" value="1"/>
</dbReference>
<evidence type="ECO:0000313" key="6">
    <source>
        <dbReference type="EMBL" id="SES04199.1"/>
    </source>
</evidence>
<keyword evidence="2 5" id="KW-0238">DNA-binding</keyword>
<keyword evidence="1" id="KW-0805">Transcription regulation</keyword>
<dbReference type="InterPro" id="IPR001761">
    <property type="entry name" value="Peripla_BP/Lac1_sug-bd_dom"/>
</dbReference>
<evidence type="ECO:0000256" key="3">
    <source>
        <dbReference type="ARBA" id="ARBA00023163"/>
    </source>
</evidence>
<dbReference type="CDD" id="cd01392">
    <property type="entry name" value="HTH_LacI"/>
    <property type="match status" value="1"/>
</dbReference>
<proteinExistence type="predicted"/>
<organism evidence="6 7">
    <name type="scientific">Pseudomonas soli</name>
    <dbReference type="NCBI Taxonomy" id="1306993"/>
    <lineage>
        <taxon>Bacteria</taxon>
        <taxon>Pseudomonadati</taxon>
        <taxon>Pseudomonadota</taxon>
        <taxon>Gammaproteobacteria</taxon>
        <taxon>Pseudomonadales</taxon>
        <taxon>Pseudomonadaceae</taxon>
        <taxon>Pseudomonas</taxon>
    </lineage>
</organism>
<evidence type="ECO:0000256" key="1">
    <source>
        <dbReference type="ARBA" id="ARBA00023015"/>
    </source>
</evidence>
<evidence type="ECO:0000313" key="7">
    <source>
        <dbReference type="Proteomes" id="UP000199221"/>
    </source>
</evidence>
<dbReference type="PANTHER" id="PTHR30146">
    <property type="entry name" value="LACI-RELATED TRANSCRIPTIONAL REPRESSOR"/>
    <property type="match status" value="1"/>
</dbReference>
<name>A0A1H9U494_9PSED</name>
<dbReference type="PANTHER" id="PTHR30146:SF145">
    <property type="entry name" value="RIBOSE OPERON REPRESSOR"/>
    <property type="match status" value="1"/>
</dbReference>
<dbReference type="GO" id="GO:0003700">
    <property type="term" value="F:DNA-binding transcription factor activity"/>
    <property type="evidence" value="ECO:0007669"/>
    <property type="project" value="TreeGrafter"/>
</dbReference>
<dbReference type="RefSeq" id="WP_094012526.1">
    <property type="nucleotide sequence ID" value="NZ_FOEQ01000018.1"/>
</dbReference>
<evidence type="ECO:0000313" key="8">
    <source>
        <dbReference type="Proteomes" id="UP001329505"/>
    </source>
</evidence>
<dbReference type="EMBL" id="JAZDQQ010000027">
    <property type="protein sequence ID" value="MEE1883153.1"/>
    <property type="molecule type" value="Genomic_DNA"/>
</dbReference>
<dbReference type="SUPFAM" id="SSF47413">
    <property type="entry name" value="lambda repressor-like DNA-binding domains"/>
    <property type="match status" value="1"/>
</dbReference>
<dbReference type="AlphaFoldDB" id="A0A1H9U494"/>
<dbReference type="Gene3D" id="1.10.260.40">
    <property type="entry name" value="lambda repressor-like DNA-binding domains"/>
    <property type="match status" value="1"/>
</dbReference>
<dbReference type="EMBL" id="FOEQ01000018">
    <property type="protein sequence ID" value="SES04199.1"/>
    <property type="molecule type" value="Genomic_DNA"/>
</dbReference>
<dbReference type="SUPFAM" id="SSF53822">
    <property type="entry name" value="Periplasmic binding protein-like I"/>
    <property type="match status" value="1"/>
</dbReference>
<dbReference type="CDD" id="cd06283">
    <property type="entry name" value="PBP1_RegR_EndR_KdgR-like"/>
    <property type="match status" value="1"/>
</dbReference>
<keyword evidence="8" id="KW-1185">Reference proteome</keyword>
<dbReference type="InterPro" id="IPR000843">
    <property type="entry name" value="HTH_LacI"/>
</dbReference>
<feature type="domain" description="HTH lacI-type" evidence="4">
    <location>
        <begin position="12"/>
        <end position="67"/>
    </location>
</feature>
<reference evidence="5 8" key="2">
    <citation type="submission" date="2024-01" db="EMBL/GenBank/DDBJ databases">
        <title>Unpublished Manusciprt.</title>
        <authorList>
            <person name="Duman M."/>
            <person name="Valdes E.G."/>
            <person name="Ajmi N."/>
            <person name="Altun S."/>
            <person name="Saticioglu I.B."/>
        </authorList>
    </citation>
    <scope>NUCLEOTIDE SEQUENCE [LARGE SCALE GENOMIC DNA]</scope>
    <source>
        <strain evidence="5 8">139P</strain>
    </source>
</reference>
<sequence>MDKDAVPVRGRVTISEVAKAAGVSKATVSRYMGEDRQLLAEATAQRIEAVVERLGYRPNRMASALKRGRTGLIGMLLADIRNPYSVAVMHAVETACRQHGYSLVVCNTDCDDAQERSQLQALQAYNVDGLIVNTLGHRAGELASLVRDLPMVLVDRQLAGLPVDLVGLDNSDAVEQALDHLEHNGYRDILAVTEPLDGTSSRQERVDAFQASIARRRGLRGQVLEVGPGLTEQLGAFIAGAGHGPQALFSCNGVATLELVRVLHARGEPLFQDLGLLALDDLDWYPLVGNGISALAQPTGRIGAAAFQCLLERLQGSPLPARRLDLRAQLIARGSTRSQH</sequence>
<dbReference type="InterPro" id="IPR010982">
    <property type="entry name" value="Lambda_DNA-bd_dom_sf"/>
</dbReference>
<dbReference type="PROSITE" id="PS50932">
    <property type="entry name" value="HTH_LACI_2"/>
    <property type="match status" value="1"/>
</dbReference>
<dbReference type="GO" id="GO:0000976">
    <property type="term" value="F:transcription cis-regulatory region binding"/>
    <property type="evidence" value="ECO:0007669"/>
    <property type="project" value="TreeGrafter"/>
</dbReference>
<dbReference type="SMART" id="SM00354">
    <property type="entry name" value="HTH_LACI"/>
    <property type="match status" value="1"/>
</dbReference>